<reference evidence="1 2" key="1">
    <citation type="submission" date="2018-06" db="EMBL/GenBank/DDBJ databases">
        <title>Genomic Encyclopedia of Archaeal and Bacterial Type Strains, Phase II (KMG-II): from individual species to whole genera.</title>
        <authorList>
            <person name="Goeker M."/>
        </authorList>
    </citation>
    <scope>NUCLEOTIDE SEQUENCE [LARGE SCALE GENOMIC DNA]</scope>
    <source>
        <strain evidence="1 2">DSM 17205</strain>
    </source>
</reference>
<dbReference type="InterPro" id="IPR013406">
    <property type="entry name" value="CHP02574_addiction_mod"/>
</dbReference>
<sequence>MTTLDLKNSVLEYVNNADDRLLKMIKAIAETYQSEEDFTLSKKQYEILDQRRTLHESGKSKSYSWQEIKTSINNSSS</sequence>
<gene>
    <name evidence="1" type="ORF">LX97_02000</name>
</gene>
<proteinExistence type="predicted"/>
<dbReference type="Proteomes" id="UP000248584">
    <property type="component" value="Unassembled WGS sequence"/>
</dbReference>
<accession>A0ABX5PX31</accession>
<dbReference type="Pfam" id="PF09720">
    <property type="entry name" value="Unstab_antitox"/>
    <property type="match status" value="1"/>
</dbReference>
<dbReference type="RefSeq" id="WP_015363319.1">
    <property type="nucleotide sequence ID" value="NZ_QKZR01000003.1"/>
</dbReference>
<protein>
    <submittedName>
        <fullName evidence="1">Addiction module component</fullName>
    </submittedName>
</protein>
<evidence type="ECO:0000313" key="2">
    <source>
        <dbReference type="Proteomes" id="UP000248584"/>
    </source>
</evidence>
<keyword evidence="2" id="KW-1185">Reference proteome</keyword>
<evidence type="ECO:0000313" key="1">
    <source>
        <dbReference type="EMBL" id="PZX39646.1"/>
    </source>
</evidence>
<dbReference type="EMBL" id="QKZR01000003">
    <property type="protein sequence ID" value="PZX39646.1"/>
    <property type="molecule type" value="Genomic_DNA"/>
</dbReference>
<name>A0ABX5PX31_9FLAO</name>
<organism evidence="1 2">
    <name type="scientific">Nonlabens dokdonensis</name>
    <dbReference type="NCBI Taxonomy" id="328515"/>
    <lineage>
        <taxon>Bacteria</taxon>
        <taxon>Pseudomonadati</taxon>
        <taxon>Bacteroidota</taxon>
        <taxon>Flavobacteriia</taxon>
        <taxon>Flavobacteriales</taxon>
        <taxon>Flavobacteriaceae</taxon>
        <taxon>Nonlabens</taxon>
    </lineage>
</organism>
<comment type="caution">
    <text evidence="1">The sequence shown here is derived from an EMBL/GenBank/DDBJ whole genome shotgun (WGS) entry which is preliminary data.</text>
</comment>